<dbReference type="EMBL" id="GBXM01103916">
    <property type="protein sequence ID" value="JAH04661.1"/>
    <property type="molecule type" value="Transcribed_RNA"/>
</dbReference>
<organism evidence="2">
    <name type="scientific">Anguilla anguilla</name>
    <name type="common">European freshwater eel</name>
    <name type="synonym">Muraena anguilla</name>
    <dbReference type="NCBI Taxonomy" id="7936"/>
    <lineage>
        <taxon>Eukaryota</taxon>
        <taxon>Metazoa</taxon>
        <taxon>Chordata</taxon>
        <taxon>Craniata</taxon>
        <taxon>Vertebrata</taxon>
        <taxon>Euteleostomi</taxon>
        <taxon>Actinopterygii</taxon>
        <taxon>Neopterygii</taxon>
        <taxon>Teleostei</taxon>
        <taxon>Anguilliformes</taxon>
        <taxon>Anguillidae</taxon>
        <taxon>Anguilla</taxon>
    </lineage>
</organism>
<reference evidence="2" key="2">
    <citation type="journal article" date="2015" name="Fish Shellfish Immunol.">
        <title>Early steps in the European eel (Anguilla anguilla)-Vibrio vulnificus interaction in the gills: Role of the RtxA13 toxin.</title>
        <authorList>
            <person name="Callol A."/>
            <person name="Pajuelo D."/>
            <person name="Ebbesson L."/>
            <person name="Teles M."/>
            <person name="MacKenzie S."/>
            <person name="Amaro C."/>
        </authorList>
    </citation>
    <scope>NUCLEOTIDE SEQUENCE</scope>
</reference>
<keyword evidence="1" id="KW-1133">Transmembrane helix</keyword>
<feature type="transmembrane region" description="Helical" evidence="1">
    <location>
        <begin position="14"/>
        <end position="31"/>
    </location>
</feature>
<proteinExistence type="predicted"/>
<dbReference type="AlphaFoldDB" id="A0A0E9PJ67"/>
<keyword evidence="1" id="KW-0472">Membrane</keyword>
<protein>
    <submittedName>
        <fullName evidence="2">Uncharacterized protein</fullName>
    </submittedName>
</protein>
<name>A0A0E9PJ67_ANGAN</name>
<evidence type="ECO:0000313" key="2">
    <source>
        <dbReference type="EMBL" id="JAH04661.1"/>
    </source>
</evidence>
<accession>A0A0E9PJ67</accession>
<keyword evidence="1" id="KW-0812">Transmembrane</keyword>
<sequence length="56" mass="6399">MICSLSNSSFLVKVSYSLQIIAFLFVPLSYCHPNNFSHFNRVTIEATKRNKCSQLT</sequence>
<reference evidence="2" key="1">
    <citation type="submission" date="2014-11" db="EMBL/GenBank/DDBJ databases">
        <authorList>
            <person name="Amaro Gonzalez C."/>
        </authorList>
    </citation>
    <scope>NUCLEOTIDE SEQUENCE</scope>
</reference>
<evidence type="ECO:0000256" key="1">
    <source>
        <dbReference type="SAM" id="Phobius"/>
    </source>
</evidence>